<feature type="signal peptide" evidence="8">
    <location>
        <begin position="1"/>
        <end position="26"/>
    </location>
</feature>
<feature type="region of interest" description="Disordered" evidence="7">
    <location>
        <begin position="1071"/>
        <end position="1091"/>
    </location>
</feature>
<dbReference type="OrthoDB" id="7156875at2"/>
<evidence type="ECO:0000313" key="11">
    <source>
        <dbReference type="Proteomes" id="UP000005459"/>
    </source>
</evidence>
<keyword evidence="4" id="KW-0479">Metal-binding</keyword>
<comment type="subcellular location">
    <subcellularLocation>
        <location evidence="1">Fimbrium</location>
    </subcellularLocation>
</comment>
<keyword evidence="6" id="KW-0281">Fimbrium</keyword>
<feature type="chain" id="PRO_5003388796" evidence="8">
    <location>
        <begin position="27"/>
        <end position="1109"/>
    </location>
</feature>
<proteinExistence type="inferred from homology"/>
<evidence type="ECO:0000259" key="9">
    <source>
        <dbReference type="Pfam" id="PF05567"/>
    </source>
</evidence>
<evidence type="ECO:0000256" key="1">
    <source>
        <dbReference type="ARBA" id="ARBA00004561"/>
    </source>
</evidence>
<dbReference type="PATRIC" id="fig|768671.3.peg.3947"/>
<keyword evidence="5" id="KW-0106">Calcium</keyword>
<dbReference type="STRING" id="768671.ThimaDRAFT_3740"/>
<dbReference type="GO" id="GO:0046872">
    <property type="term" value="F:metal ion binding"/>
    <property type="evidence" value="ECO:0007669"/>
    <property type="project" value="UniProtKB-KW"/>
</dbReference>
<evidence type="ECO:0000256" key="3">
    <source>
        <dbReference type="ARBA" id="ARBA00022558"/>
    </source>
</evidence>
<dbReference type="InterPro" id="IPR011047">
    <property type="entry name" value="Quinoprotein_ADH-like_sf"/>
</dbReference>
<evidence type="ECO:0000256" key="7">
    <source>
        <dbReference type="SAM" id="MobiDB-lite"/>
    </source>
</evidence>
<name>F9UFN7_9GAMM</name>
<dbReference type="Proteomes" id="UP000005459">
    <property type="component" value="Unassembled WGS sequence"/>
</dbReference>
<keyword evidence="11" id="KW-1185">Reference proteome</keyword>
<accession>F9UFN7</accession>
<evidence type="ECO:0000256" key="4">
    <source>
        <dbReference type="ARBA" id="ARBA00022723"/>
    </source>
</evidence>
<dbReference type="RefSeq" id="WP_007194612.1">
    <property type="nucleotide sequence ID" value="NZ_AFWV01000013.1"/>
</dbReference>
<keyword evidence="8" id="KW-0732">Signal</keyword>
<evidence type="ECO:0000313" key="10">
    <source>
        <dbReference type="EMBL" id="EGV16911.1"/>
    </source>
</evidence>
<sequence>MFTFVRSHQAIGLTAGLLLICLSTRAEDIDIFVGGTGTETTTPNILFVLDNSANWSRNAQHWLPKGVVQGQAEVRAIGNALSGLTNKVNVGVMMFATQEPDVDAGYVRHAIKPLNATNQAVLNAKFDRIYTNINEPTEKRPAQPKYGYLMQDVYQYLIGGNAVNNGSGTPSLADAAGYQTNYSRFASPLTSDNLCADTYVIFIANAVQSGVTDDDLENSSALGSLVTAAGGTPDGLAPSGTGPIPIPEFIIDSRGENVDLGYTDACYKKQTDCTATENTEGGSCREAGYSQCVCGSNVKTPHTCSKSNEDNYDLIGRITTDTAIPTGDFDSRIGAAWNLDDWAKFMFVHGVPIPGATTNDPRGRVITYTIDVFNAQQSKEHTGLLLSTAKVGGGGYFMAKSQEALEEAIGTIISEIISVNSTFASASLPISATNRAQNENQVFIGMFRPEPLARPRWFGNLKRYQLAHFDDRIDLADAEGRRAVNNLSGFVAECAASYWTTDSDDYWALLGIVPEPMSQCLGTTEPYSDKPDGPFVEKGGAGQVLRGATIADRNVYTRSGDTLVAFNTSNTSLDSDLVDYTRGMDIDHIIKDNALTDPRPTIHGDIVHSRPLPVNYGSYHGVTVFYGANDGTLRAVNAANGAERWSFIAPEHFDKLTRLRANEPLVAYPNQDQAANPLPKDYFFDGSIGQVVRYGLDNQATAVWIFPTMRRGGRVVYAFDVTSPDNPTIKWYAGCPNLTNDTSCSSGFTDIGQTWSIPNAGYVAGYGGGADPVLVMGGGYDPCEDADSASPVCGSSKGRTVYVLSAATGAIIRTFATDRPVTADVSLVDLDYDGAMDLAYAADTGGNLYRISFIDPANDDAPLSPESWSILKIATTQGAGRKFLYGPAVMPYKGYVYLALGSGNRERPLETNYPYTSSIQDRFYVFLDRPREDPTTVPGGTYPIDLDDTAMMFDYSTNTTCADESLTPDSQHRGWFMNLQNRGEQTVTNALIVAGMATFSTSRPGGSGVGICSRPIGIASGYWVNLFNGSGAIGVAETCGGRRSSDLAGGGLPPAPVLATVPVDGKPTTVVIGAPPRDGSTGTPISPQEIRPAIANKRGRVFWSSDSDR</sequence>
<dbReference type="SUPFAM" id="SSF50998">
    <property type="entry name" value="Quinoprotein alcohol dehydrogenase-like"/>
    <property type="match status" value="1"/>
</dbReference>
<feature type="domain" description="PilY1 beta-propeller" evidence="9">
    <location>
        <begin position="623"/>
        <end position="864"/>
    </location>
</feature>
<dbReference type="GO" id="GO:0009289">
    <property type="term" value="C:pilus"/>
    <property type="evidence" value="ECO:0007669"/>
    <property type="project" value="UniProtKB-SubCell"/>
</dbReference>
<keyword evidence="3" id="KW-1029">Fimbrium biogenesis</keyword>
<dbReference type="InterPro" id="IPR008707">
    <property type="entry name" value="B-propeller_PilY1"/>
</dbReference>
<dbReference type="AlphaFoldDB" id="F9UFN7"/>
<dbReference type="EMBL" id="AFWV01000013">
    <property type="protein sequence ID" value="EGV16911.1"/>
    <property type="molecule type" value="Genomic_DNA"/>
</dbReference>
<reference evidence="10 11" key="1">
    <citation type="submission" date="2011-06" db="EMBL/GenBank/DDBJ databases">
        <title>The draft genome of Thiocapsa marina 5811.</title>
        <authorList>
            <consortium name="US DOE Joint Genome Institute (JGI-PGF)"/>
            <person name="Lucas S."/>
            <person name="Han J."/>
            <person name="Cheng J.-F."/>
            <person name="Goodwin L."/>
            <person name="Pitluck S."/>
            <person name="Peters L."/>
            <person name="Land M.L."/>
            <person name="Hauser L."/>
            <person name="Vogl K."/>
            <person name="Liu Z."/>
            <person name="Imhoff J."/>
            <person name="Thiel V."/>
            <person name="Frigaard N.-U."/>
            <person name="Bryant D."/>
            <person name="Woyke T.J."/>
        </authorList>
    </citation>
    <scope>NUCLEOTIDE SEQUENCE [LARGE SCALE GENOMIC DNA]</scope>
    <source>
        <strain evidence="10 11">5811</strain>
    </source>
</reference>
<comment type="similarity">
    <text evidence="2">Belongs to the PilY1 family.</text>
</comment>
<dbReference type="Pfam" id="PF05567">
    <property type="entry name" value="T4P_PilY1"/>
    <property type="match status" value="1"/>
</dbReference>
<gene>
    <name evidence="10" type="ORF">ThimaDRAFT_3740</name>
</gene>
<evidence type="ECO:0000256" key="6">
    <source>
        <dbReference type="ARBA" id="ARBA00023263"/>
    </source>
</evidence>
<evidence type="ECO:0000256" key="5">
    <source>
        <dbReference type="ARBA" id="ARBA00022837"/>
    </source>
</evidence>
<organism evidence="10 11">
    <name type="scientific">Thiocapsa marina 5811</name>
    <dbReference type="NCBI Taxonomy" id="768671"/>
    <lineage>
        <taxon>Bacteria</taxon>
        <taxon>Pseudomonadati</taxon>
        <taxon>Pseudomonadota</taxon>
        <taxon>Gammaproteobacteria</taxon>
        <taxon>Chromatiales</taxon>
        <taxon>Chromatiaceae</taxon>
        <taxon>Thiocapsa</taxon>
    </lineage>
</organism>
<evidence type="ECO:0000256" key="2">
    <source>
        <dbReference type="ARBA" id="ARBA00008387"/>
    </source>
</evidence>
<protein>
    <submittedName>
        <fullName evidence="10">Pyrrolo-quinoline quinone repeat-containing protein</fullName>
    </submittedName>
</protein>
<evidence type="ECO:0000256" key="8">
    <source>
        <dbReference type="SAM" id="SignalP"/>
    </source>
</evidence>
<dbReference type="eggNOG" id="COG3419">
    <property type="taxonomic scope" value="Bacteria"/>
</dbReference>